<evidence type="ECO:0000259" key="2">
    <source>
        <dbReference type="Pfam" id="PF13458"/>
    </source>
</evidence>
<organism evidence="3">
    <name type="scientific">freshwater metagenome</name>
    <dbReference type="NCBI Taxonomy" id="449393"/>
    <lineage>
        <taxon>unclassified sequences</taxon>
        <taxon>metagenomes</taxon>
        <taxon>ecological metagenomes</taxon>
    </lineage>
</organism>
<dbReference type="EMBL" id="CAFBQS010000143">
    <property type="protein sequence ID" value="CAB5065037.1"/>
    <property type="molecule type" value="Genomic_DNA"/>
</dbReference>
<dbReference type="PANTHER" id="PTHR47235">
    <property type="entry name" value="BLR6548 PROTEIN"/>
    <property type="match status" value="1"/>
</dbReference>
<reference evidence="3" key="1">
    <citation type="submission" date="2020-05" db="EMBL/GenBank/DDBJ databases">
        <authorList>
            <person name="Chiriac C."/>
            <person name="Salcher M."/>
            <person name="Ghai R."/>
            <person name="Kavagutti S V."/>
        </authorList>
    </citation>
    <scope>NUCLEOTIDE SEQUENCE</scope>
</reference>
<protein>
    <submittedName>
        <fullName evidence="3">Unannotated protein</fullName>
    </submittedName>
</protein>
<gene>
    <name evidence="3" type="ORF">UFOPK2659_00973</name>
    <name evidence="4" type="ORF">UFOPK4366_00755</name>
</gene>
<dbReference type="InterPro" id="IPR028081">
    <property type="entry name" value="Leu-bd"/>
</dbReference>
<keyword evidence="1" id="KW-0732">Signal</keyword>
<evidence type="ECO:0000313" key="3">
    <source>
        <dbReference type="EMBL" id="CAB4725973.1"/>
    </source>
</evidence>
<dbReference type="Pfam" id="PF13458">
    <property type="entry name" value="Peripla_BP_6"/>
    <property type="match status" value="1"/>
</dbReference>
<feature type="domain" description="Leucine-binding protein" evidence="2">
    <location>
        <begin position="45"/>
        <end position="409"/>
    </location>
</feature>
<evidence type="ECO:0000313" key="4">
    <source>
        <dbReference type="EMBL" id="CAB5065037.1"/>
    </source>
</evidence>
<dbReference type="EMBL" id="CAEZYJ010000160">
    <property type="protein sequence ID" value="CAB4725973.1"/>
    <property type="molecule type" value="Genomic_DNA"/>
</dbReference>
<proteinExistence type="predicted"/>
<dbReference type="PANTHER" id="PTHR47235:SF1">
    <property type="entry name" value="BLR6548 PROTEIN"/>
    <property type="match status" value="1"/>
</dbReference>
<sequence length="452" mass="47124">MKIRGSQSKRWAIGIVAGAVASTLAIAPSQAIPVRSEAGVSATEIVLGMQLPQTGAASPGYKKVDDAMRAYFDYVNSKGGVNGRKIRLVVKDDVYKAGLTISTASTLINKDKVFAMVGSVGTQTHISVIKDINRRGIPDLFVNSGYSGFYTDPKKYPTSFAGLGTYVVESKIEADFLKKNYAAELAAGKVGILYQTDDFGRNVVAGFKQQGVIFPAANTQKFVAGSQSLGLTAQVQALQKAGVTLVVIGAVASATAITIGTAAKLGFAPKWLVTSVGSDATTFKTILASQGQSAAAAAFLLTGVISASHAPSPGEDTDEFVVAFKKINDEFNTGAADDKVWDNNVLQGMNIGYLTTAALMGAGKNLTRKSLIAFMEGKGATLSSAALSPLSYSSKTHEAYNSFWIGAYDANSVLKPIGGTRVLNTTDSADGPITVSTYKRPAIAADALPKVG</sequence>
<dbReference type="AlphaFoldDB" id="A0A6J6RTS6"/>
<dbReference type="SUPFAM" id="SSF53822">
    <property type="entry name" value="Periplasmic binding protein-like I"/>
    <property type="match status" value="1"/>
</dbReference>
<evidence type="ECO:0000256" key="1">
    <source>
        <dbReference type="ARBA" id="ARBA00022729"/>
    </source>
</evidence>
<dbReference type="Gene3D" id="3.40.50.2300">
    <property type="match status" value="2"/>
</dbReference>
<dbReference type="InterPro" id="IPR028082">
    <property type="entry name" value="Peripla_BP_I"/>
</dbReference>
<accession>A0A6J6RTS6</accession>
<dbReference type="CDD" id="cd06343">
    <property type="entry name" value="PBP1_ABC_ligand_binding-like"/>
    <property type="match status" value="1"/>
</dbReference>
<name>A0A6J6RTS6_9ZZZZ</name>